<dbReference type="PATRIC" id="fig|1388762.3.peg.3454"/>
<dbReference type="Gene3D" id="2.60.40.1820">
    <property type="match status" value="1"/>
</dbReference>
<comment type="caution">
    <text evidence="2">The sequence shown here is derived from an EMBL/GenBank/DDBJ whole genome shotgun (WGS) entry which is preliminary data.</text>
</comment>
<dbReference type="Proteomes" id="UP000018511">
    <property type="component" value="Unassembled WGS sequence"/>
</dbReference>
<evidence type="ECO:0000259" key="1">
    <source>
        <dbReference type="SMART" id="SM00769"/>
    </source>
</evidence>
<organism evidence="2 3">
    <name type="scientific">Pseudomonas taiwanensis SJ9</name>
    <dbReference type="NCBI Taxonomy" id="1388762"/>
    <lineage>
        <taxon>Bacteria</taxon>
        <taxon>Pseudomonadati</taxon>
        <taxon>Pseudomonadota</taxon>
        <taxon>Gammaproteobacteria</taxon>
        <taxon>Pseudomonadales</taxon>
        <taxon>Pseudomonadaceae</taxon>
        <taxon>Pseudomonas</taxon>
    </lineage>
</organism>
<dbReference type="RefSeq" id="WP_023662129.1">
    <property type="nucleotide sequence ID" value="NZ_AXUP01000244.1"/>
</dbReference>
<name>V7D839_9PSED</name>
<dbReference type="SMART" id="SM00769">
    <property type="entry name" value="WHy"/>
    <property type="match status" value="1"/>
</dbReference>
<protein>
    <recommendedName>
        <fullName evidence="1">Water stress and hypersensitive response domain-containing protein</fullName>
    </recommendedName>
</protein>
<accession>V7D839</accession>
<dbReference type="PROSITE" id="PS51257">
    <property type="entry name" value="PROKAR_LIPOPROTEIN"/>
    <property type="match status" value="1"/>
</dbReference>
<dbReference type="SUPFAM" id="SSF117070">
    <property type="entry name" value="LEA14-like"/>
    <property type="match status" value="1"/>
</dbReference>
<reference evidence="2 3" key="1">
    <citation type="submission" date="2013-10" db="EMBL/GenBank/DDBJ databases">
        <title>Whole Genome Shotgun Sequence of Pseudomonas taiwanensis SJ9.</title>
        <authorList>
            <person name="Hong S.-J."/>
            <person name="Shin J.-H."/>
        </authorList>
    </citation>
    <scope>NUCLEOTIDE SEQUENCE [LARGE SCALE GENOMIC DNA]</scope>
    <source>
        <strain evidence="2 3">SJ9</strain>
    </source>
</reference>
<dbReference type="EMBL" id="AXUP01000244">
    <property type="protein sequence ID" value="ESW38484.1"/>
    <property type="molecule type" value="Genomic_DNA"/>
</dbReference>
<evidence type="ECO:0000313" key="2">
    <source>
        <dbReference type="EMBL" id="ESW38484.1"/>
    </source>
</evidence>
<dbReference type="GO" id="GO:0009269">
    <property type="term" value="P:response to desiccation"/>
    <property type="evidence" value="ECO:0007669"/>
    <property type="project" value="InterPro"/>
</dbReference>
<gene>
    <name evidence="2" type="ORF">O164_17615</name>
</gene>
<dbReference type="InterPro" id="IPR004864">
    <property type="entry name" value="LEA_2"/>
</dbReference>
<proteinExistence type="predicted"/>
<dbReference type="AlphaFoldDB" id="V7D839"/>
<dbReference type="InterPro" id="IPR013990">
    <property type="entry name" value="WHy-dom"/>
</dbReference>
<dbReference type="Pfam" id="PF03168">
    <property type="entry name" value="LEA_2"/>
    <property type="match status" value="1"/>
</dbReference>
<evidence type="ECO:0000313" key="3">
    <source>
        <dbReference type="Proteomes" id="UP000018511"/>
    </source>
</evidence>
<feature type="domain" description="Water stress and hypersensitive response" evidence="1">
    <location>
        <begin position="35"/>
        <end position="155"/>
    </location>
</feature>
<sequence length="179" mass="19358">MAARLHRYARLFLVLLLACGLGACALFQARDPVNISVIGIEPLPGQELELRMAVKMRVQNPNEAPIDYNGIALNLEVNGQPLAAGVSDQQGHIGRYGEAVIVVPVSITAFSFLRQAYGLGQVDSLQGLPYVLRGKLAGGLLGTVRFTDEGKLDLPARRLLVGAWRGVISGWRWLRPSAC</sequence>